<name>K0SLI1_THAOC</name>
<dbReference type="AlphaFoldDB" id="K0SLI1"/>
<feature type="compositionally biased region" description="Polar residues" evidence="1">
    <location>
        <begin position="199"/>
        <end position="208"/>
    </location>
</feature>
<accession>K0SLI1</accession>
<evidence type="ECO:0000256" key="1">
    <source>
        <dbReference type="SAM" id="MobiDB-lite"/>
    </source>
</evidence>
<evidence type="ECO:0000313" key="3">
    <source>
        <dbReference type="Proteomes" id="UP000266841"/>
    </source>
</evidence>
<protein>
    <submittedName>
        <fullName evidence="2">Uncharacterized protein</fullName>
    </submittedName>
</protein>
<sequence length="208" mass="21843">MWPGGSSVPRGQMLCSLNQSSGSGKGSWQRRQLTQHISSINSCGSVTLGGNVINTDDTGDLIEGGGSTQLQRTPRQQPPAAQPAASAHWLPWRLIFHEQVKRPAPTAPQQWLGPRLFASSEEAHPGCLAAHRLVGEIPSIGGGSSTSSCWVEDSGQISFGRVSHSVLVALAQSAAARQRSLVRNFDGPSLGGGGRDQMHSGSAGSDWT</sequence>
<keyword evidence="3" id="KW-1185">Reference proteome</keyword>
<evidence type="ECO:0000313" key="2">
    <source>
        <dbReference type="EMBL" id="EJK59342.1"/>
    </source>
</evidence>
<feature type="region of interest" description="Disordered" evidence="1">
    <location>
        <begin position="57"/>
        <end position="84"/>
    </location>
</feature>
<feature type="region of interest" description="Disordered" evidence="1">
    <location>
        <begin position="1"/>
        <end position="31"/>
    </location>
</feature>
<dbReference type="EMBL" id="AGNL01023093">
    <property type="protein sequence ID" value="EJK59342.1"/>
    <property type="molecule type" value="Genomic_DNA"/>
</dbReference>
<gene>
    <name evidence="2" type="ORF">THAOC_20453</name>
</gene>
<proteinExistence type="predicted"/>
<comment type="caution">
    <text evidence="2">The sequence shown here is derived from an EMBL/GenBank/DDBJ whole genome shotgun (WGS) entry which is preliminary data.</text>
</comment>
<reference evidence="2 3" key="1">
    <citation type="journal article" date="2012" name="Genome Biol.">
        <title>Genome and low-iron response of an oceanic diatom adapted to chronic iron limitation.</title>
        <authorList>
            <person name="Lommer M."/>
            <person name="Specht M."/>
            <person name="Roy A.S."/>
            <person name="Kraemer L."/>
            <person name="Andreson R."/>
            <person name="Gutowska M.A."/>
            <person name="Wolf J."/>
            <person name="Bergner S.V."/>
            <person name="Schilhabel M.B."/>
            <person name="Klostermeier U.C."/>
            <person name="Beiko R.G."/>
            <person name="Rosenstiel P."/>
            <person name="Hippler M."/>
            <person name="Laroche J."/>
        </authorList>
    </citation>
    <scope>NUCLEOTIDE SEQUENCE [LARGE SCALE GENOMIC DNA]</scope>
    <source>
        <strain evidence="2 3">CCMP1005</strain>
    </source>
</reference>
<organism evidence="2 3">
    <name type="scientific">Thalassiosira oceanica</name>
    <name type="common">Marine diatom</name>
    <dbReference type="NCBI Taxonomy" id="159749"/>
    <lineage>
        <taxon>Eukaryota</taxon>
        <taxon>Sar</taxon>
        <taxon>Stramenopiles</taxon>
        <taxon>Ochrophyta</taxon>
        <taxon>Bacillariophyta</taxon>
        <taxon>Coscinodiscophyceae</taxon>
        <taxon>Thalassiosirophycidae</taxon>
        <taxon>Thalassiosirales</taxon>
        <taxon>Thalassiosiraceae</taxon>
        <taxon>Thalassiosira</taxon>
    </lineage>
</organism>
<feature type="region of interest" description="Disordered" evidence="1">
    <location>
        <begin position="186"/>
        <end position="208"/>
    </location>
</feature>
<dbReference type="Proteomes" id="UP000266841">
    <property type="component" value="Unassembled WGS sequence"/>
</dbReference>